<keyword evidence="2" id="KW-0456">Lyase</keyword>
<accession>A0A347ZVH5</accession>
<dbReference type="InterPro" id="IPR051466">
    <property type="entry name" value="D-amino_acid_metab_enzyme"/>
</dbReference>
<comment type="caution">
    <text evidence="4">The sequence shown here is derived from an EMBL/GenBank/DDBJ whole genome shotgun (WGS) entry which is preliminary data.</text>
</comment>
<dbReference type="GO" id="GO:0008721">
    <property type="term" value="F:D-serine ammonia-lyase activity"/>
    <property type="evidence" value="ECO:0007669"/>
    <property type="project" value="TreeGrafter"/>
</dbReference>
<dbReference type="Pfam" id="PF01168">
    <property type="entry name" value="Ala_racemase_N"/>
    <property type="match status" value="1"/>
</dbReference>
<evidence type="ECO:0000256" key="1">
    <source>
        <dbReference type="ARBA" id="ARBA00005323"/>
    </source>
</evidence>
<comment type="similarity">
    <text evidence="1">Belongs to the DSD1 family.</text>
</comment>
<gene>
    <name evidence="4" type="ORF">DFR64_2205</name>
</gene>
<dbReference type="RefSeq" id="WP_158675114.1">
    <property type="nucleotide sequence ID" value="NZ_AP018437.1"/>
</dbReference>
<name>A0A347ZVH5_9CHLR</name>
<dbReference type="Pfam" id="PF14031">
    <property type="entry name" value="D-ser_dehydrat"/>
    <property type="match status" value="1"/>
</dbReference>
<dbReference type="Gene3D" id="3.20.20.10">
    <property type="entry name" value="Alanine racemase"/>
    <property type="match status" value="1"/>
</dbReference>
<dbReference type="InterPro" id="IPR029066">
    <property type="entry name" value="PLP-binding_barrel"/>
</dbReference>
<reference evidence="4 5" key="1">
    <citation type="submission" date="2018-08" db="EMBL/GenBank/DDBJ databases">
        <title>Genomic Encyclopedia of Type Strains, Phase IV (KMG-IV): sequencing the most valuable type-strain genomes for metagenomic binning, comparative biology and taxonomic classification.</title>
        <authorList>
            <person name="Goeker M."/>
        </authorList>
    </citation>
    <scope>NUCLEOTIDE SEQUENCE [LARGE SCALE GENOMIC DNA]</scope>
    <source>
        <strain evidence="4 5">DSM 23923</strain>
    </source>
</reference>
<evidence type="ECO:0000256" key="2">
    <source>
        <dbReference type="ARBA" id="ARBA00023239"/>
    </source>
</evidence>
<dbReference type="AlphaFoldDB" id="A0A347ZVH5"/>
<dbReference type="InterPro" id="IPR001608">
    <property type="entry name" value="Ala_racemase_N"/>
</dbReference>
<dbReference type="InterPro" id="IPR026956">
    <property type="entry name" value="D-ser_dehydrat-like_dom"/>
</dbReference>
<feature type="domain" description="D-serine dehydratase-like" evidence="3">
    <location>
        <begin position="255"/>
        <end position="361"/>
    </location>
</feature>
<organism evidence="4 5">
    <name type="scientific">Pelolinea submarina</name>
    <dbReference type="NCBI Taxonomy" id="913107"/>
    <lineage>
        <taxon>Bacteria</taxon>
        <taxon>Bacillati</taxon>
        <taxon>Chloroflexota</taxon>
        <taxon>Anaerolineae</taxon>
        <taxon>Anaerolineales</taxon>
        <taxon>Anaerolineaceae</taxon>
        <taxon>Pelolinea</taxon>
    </lineage>
</organism>
<dbReference type="OrthoDB" id="9788869at2"/>
<proteinExistence type="inferred from homology"/>
<dbReference type="SUPFAM" id="SSF51419">
    <property type="entry name" value="PLP-binding barrel"/>
    <property type="match status" value="1"/>
</dbReference>
<dbReference type="PANTHER" id="PTHR28004">
    <property type="entry name" value="ZGC:162816-RELATED"/>
    <property type="match status" value="1"/>
</dbReference>
<dbReference type="EMBL" id="QUMS01000003">
    <property type="protein sequence ID" value="REG07003.1"/>
    <property type="molecule type" value="Genomic_DNA"/>
</dbReference>
<dbReference type="PANTHER" id="PTHR28004:SF2">
    <property type="entry name" value="D-SERINE DEHYDRATASE"/>
    <property type="match status" value="1"/>
</dbReference>
<keyword evidence="5" id="KW-1185">Reference proteome</keyword>
<evidence type="ECO:0000313" key="4">
    <source>
        <dbReference type="EMBL" id="REG07003.1"/>
    </source>
</evidence>
<dbReference type="Gene3D" id="2.40.37.20">
    <property type="entry name" value="D-serine dehydratase-like domain"/>
    <property type="match status" value="1"/>
</dbReference>
<dbReference type="InterPro" id="IPR042208">
    <property type="entry name" value="D-ser_dehydrat-like_sf"/>
</dbReference>
<dbReference type="GO" id="GO:0036088">
    <property type="term" value="P:D-serine catabolic process"/>
    <property type="evidence" value="ECO:0007669"/>
    <property type="project" value="TreeGrafter"/>
</dbReference>
<dbReference type="Proteomes" id="UP000256388">
    <property type="component" value="Unassembled WGS sequence"/>
</dbReference>
<evidence type="ECO:0000313" key="5">
    <source>
        <dbReference type="Proteomes" id="UP000256388"/>
    </source>
</evidence>
<protein>
    <submittedName>
        <fullName evidence="4">D-serine deaminase-like pyridoxal phosphate-dependent protein</fullName>
    </submittedName>
</protein>
<dbReference type="SMART" id="SM01119">
    <property type="entry name" value="D-ser_dehydrat"/>
    <property type="match status" value="1"/>
</dbReference>
<sequence length="375" mass="41111">MIADFLDSIQKPTLVLNETRARRNLKRMAAKAAAQQIRFRPHFKTHQSAEIGEWFREEGISAITVSSMSMAAYFTGHGWTDILVAFPVNLREMDVIRALASRVRLGLLVESIWSVERLAAGLQTPVDIWIKIDSGMHRAGVDVEDSAAVLALAQAVLQYPQLRLRGLLTHAGQTYHAHSPEEIRRMYAGSVQAMNVLRGELEGRLGVKLEVSAGDTPGCTLCDDLGPVDEIRPGNFLFFDAMMRDLGVCAWEDVAVAVACPLVALHPHRGEGLIYGGSIHLSKEFLEADGHGFYGYAAFPTDDGWQPGDPSSRVISLSQEHGVVHLAPADFERLKVGDLLYVLPVHSCLVVDALKSYRCLNGREIATLNSCAAND</sequence>
<evidence type="ECO:0000259" key="3">
    <source>
        <dbReference type="SMART" id="SM01119"/>
    </source>
</evidence>